<feature type="active site" description="Charge relay system" evidence="2">
    <location>
        <position position="411"/>
    </location>
</feature>
<dbReference type="GO" id="GO:0047617">
    <property type="term" value="F:fatty acyl-CoA hydrolase activity"/>
    <property type="evidence" value="ECO:0007669"/>
    <property type="project" value="TreeGrafter"/>
</dbReference>
<comment type="similarity">
    <text evidence="1">Belongs to the C/M/P thioester hydrolase family.</text>
</comment>
<feature type="active site" description="Charge relay system" evidence="2">
    <location>
        <position position="376"/>
    </location>
</feature>
<proteinExistence type="inferred from homology"/>
<dbReference type="SUPFAM" id="SSF53474">
    <property type="entry name" value="alpha/beta-Hydrolases"/>
    <property type="match status" value="1"/>
</dbReference>
<name>A0A8C5ACW4_GADMO</name>
<dbReference type="GeneTree" id="ENSGT01010000222336"/>
<dbReference type="GO" id="GO:0006631">
    <property type="term" value="P:fatty acid metabolic process"/>
    <property type="evidence" value="ECO:0007669"/>
    <property type="project" value="TreeGrafter"/>
</dbReference>
<protein>
    <recommendedName>
        <fullName evidence="7">Acyl-coenzyme A thioesterase 4-like</fullName>
    </recommendedName>
</protein>
<feature type="domain" description="Acyl-CoA thioester hydrolase/bile acid-CoA amino acid N-acetyltransferase" evidence="3">
    <location>
        <begin position="20"/>
        <end position="67"/>
    </location>
</feature>
<dbReference type="InterPro" id="IPR016662">
    <property type="entry name" value="Acyl-CoA_thioEstase_long-chain"/>
</dbReference>
<dbReference type="InterPro" id="IPR029058">
    <property type="entry name" value="AB_hydrolase_fold"/>
</dbReference>
<reference evidence="5" key="1">
    <citation type="submission" date="2025-08" db="UniProtKB">
        <authorList>
            <consortium name="Ensembl"/>
        </authorList>
    </citation>
    <scope>IDENTIFICATION</scope>
</reference>
<evidence type="ECO:0000256" key="2">
    <source>
        <dbReference type="PIRSR" id="PIRSR016521-1"/>
    </source>
</evidence>
<dbReference type="InterPro" id="IPR006862">
    <property type="entry name" value="Thio_Ohase/aa_AcTrfase"/>
</dbReference>
<evidence type="ECO:0008006" key="7">
    <source>
        <dbReference type="Google" id="ProtNLM"/>
    </source>
</evidence>
<feature type="domain" description="BAAT/Acyl-CoA thioester hydrolase C-terminal" evidence="4">
    <location>
        <begin position="258"/>
        <end position="428"/>
    </location>
</feature>
<dbReference type="Gene3D" id="3.40.50.1820">
    <property type="entry name" value="alpha/beta hydrolase"/>
    <property type="match status" value="1"/>
</dbReference>
<dbReference type="PANTHER" id="PTHR10824:SF36">
    <property type="entry name" value="ACYL-COA THIOESTERASE 17-RELATED"/>
    <property type="match status" value="1"/>
</dbReference>
<dbReference type="Proteomes" id="UP000694546">
    <property type="component" value="Chromosome 9"/>
</dbReference>
<reference evidence="5" key="2">
    <citation type="submission" date="2025-09" db="UniProtKB">
        <authorList>
            <consortium name="Ensembl"/>
        </authorList>
    </citation>
    <scope>IDENTIFICATION</scope>
</reference>
<dbReference type="InterPro" id="IPR014940">
    <property type="entry name" value="BAAT_C"/>
</dbReference>
<dbReference type="Pfam" id="PF04775">
    <property type="entry name" value="Bile_Hydr_Trans"/>
    <property type="match status" value="2"/>
</dbReference>
<dbReference type="Pfam" id="PF08840">
    <property type="entry name" value="BAAT_C"/>
    <property type="match status" value="1"/>
</dbReference>
<sequence>MAVQGPMLWLSVHPCRGLVDEKIKVLVQHAAPVQRLTVHTLFRSEDGDDWEAFGHYVSDSAGAVDADDGPRADLEAEPIWYLHRAVQRIPAHIGGPSTIGIGGLLFTLSEDVCLGGTYSGHEPMGLLWSLRPVPGSRPSLRFRKKDTGTPMLVTISLHQGFLSDSFTERLPLASRVVERWYMAPGVRRVELTEGGVTGTLFLPPGPGQFPAVLDLPGGGRSLPEARAVLLASHGFVTLALNYLNPRRTAGGEYHVGNDYFQTAFSVLQTHPQVIRERIAIVGLSFGASMALGLSVYSPTIKPSCLVSISGSHVQPAGGSLGDIFAEFKKNEKNTRYDEEKRVIWHDLLLPIPSNPSKKVDVGQLCCPLLLIVGEDDQNWPAEESASDMKEMMEMSGNGHLLTVLSYPDTGHLIEPPYSPHCRSSNFINAESREKYPPR</sequence>
<organism evidence="5 6">
    <name type="scientific">Gadus morhua</name>
    <name type="common">Atlantic cod</name>
    <dbReference type="NCBI Taxonomy" id="8049"/>
    <lineage>
        <taxon>Eukaryota</taxon>
        <taxon>Metazoa</taxon>
        <taxon>Chordata</taxon>
        <taxon>Craniata</taxon>
        <taxon>Vertebrata</taxon>
        <taxon>Euteleostomi</taxon>
        <taxon>Actinopterygii</taxon>
        <taxon>Neopterygii</taxon>
        <taxon>Teleostei</taxon>
        <taxon>Neoteleostei</taxon>
        <taxon>Acanthomorphata</taxon>
        <taxon>Zeiogadaria</taxon>
        <taxon>Gadariae</taxon>
        <taxon>Gadiformes</taxon>
        <taxon>Gadoidei</taxon>
        <taxon>Gadidae</taxon>
        <taxon>Gadus</taxon>
    </lineage>
</organism>
<keyword evidence="6" id="KW-1185">Reference proteome</keyword>
<dbReference type="Gene3D" id="2.60.40.2240">
    <property type="entry name" value="Acyl-CoA thioester hydrolase/BAAT N-terminal domain"/>
    <property type="match status" value="2"/>
</dbReference>
<dbReference type="PIRSF" id="PIRSF016521">
    <property type="entry name" value="Acyl-CoA_hydro"/>
    <property type="match status" value="1"/>
</dbReference>
<evidence type="ECO:0000313" key="5">
    <source>
        <dbReference type="Ensembl" id="ENSGMOP00000029493.1"/>
    </source>
</evidence>
<dbReference type="GO" id="GO:0006637">
    <property type="term" value="P:acyl-CoA metabolic process"/>
    <property type="evidence" value="ECO:0007669"/>
    <property type="project" value="InterPro"/>
</dbReference>
<feature type="domain" description="Acyl-CoA thioester hydrolase/bile acid-CoA amino acid N-acetyltransferase" evidence="3">
    <location>
        <begin position="108"/>
        <end position="193"/>
    </location>
</feature>
<dbReference type="AlphaFoldDB" id="A0A8C5ACW4"/>
<evidence type="ECO:0000256" key="1">
    <source>
        <dbReference type="ARBA" id="ARBA00006538"/>
    </source>
</evidence>
<evidence type="ECO:0000259" key="3">
    <source>
        <dbReference type="Pfam" id="PF04775"/>
    </source>
</evidence>
<dbReference type="OMA" id="YFEAAYR"/>
<evidence type="ECO:0000313" key="6">
    <source>
        <dbReference type="Proteomes" id="UP000694546"/>
    </source>
</evidence>
<dbReference type="InterPro" id="IPR042490">
    <property type="entry name" value="Thio_Ohase/BAAT_N"/>
</dbReference>
<evidence type="ECO:0000259" key="4">
    <source>
        <dbReference type="Pfam" id="PF08840"/>
    </source>
</evidence>
<accession>A0A8C5ACW4</accession>
<dbReference type="Ensembl" id="ENSGMOT00000068925.1">
    <property type="protein sequence ID" value="ENSGMOP00000029493.1"/>
    <property type="gene ID" value="ENSGMOG00000012236.2"/>
</dbReference>
<feature type="active site" description="Charge relay system" evidence="2">
    <location>
        <position position="284"/>
    </location>
</feature>
<dbReference type="PANTHER" id="PTHR10824">
    <property type="entry name" value="ACYL-COENZYME A THIOESTERASE-RELATED"/>
    <property type="match status" value="1"/>
</dbReference>